<evidence type="ECO:0000313" key="5">
    <source>
        <dbReference type="EMBL" id="OAE29207.1"/>
    </source>
</evidence>
<dbReference type="CDD" id="cd19145">
    <property type="entry name" value="AKR_AKR13D1"/>
    <property type="match status" value="1"/>
</dbReference>
<dbReference type="InterPro" id="IPR036812">
    <property type="entry name" value="NAD(P)_OxRdtase_dom_sf"/>
</dbReference>
<feature type="domain" description="NADP-dependent oxidoreductase" evidence="3">
    <location>
        <begin position="22"/>
        <end position="304"/>
    </location>
</feature>
<dbReference type="PANTHER" id="PTHR43625:SF40">
    <property type="entry name" value="ALDO-KETO REDUCTASE YAKC [NADP(+)]"/>
    <property type="match status" value="1"/>
</dbReference>
<dbReference type="SUPFAM" id="SSF51430">
    <property type="entry name" value="NAD(P)-linked oxidoreductase"/>
    <property type="match status" value="1"/>
</dbReference>
<dbReference type="InterPro" id="IPR050791">
    <property type="entry name" value="Aldo-Keto_reductase"/>
</dbReference>
<sequence length="338" mass="37648">MATAKVALGSQGFQVSPQGLGCMGMSSFYGPPKPEEEMIELIHKAVEHGITLLDTSDMYGPHTNEILIGKALKGIRDKVQLCTKFAIEWGEKGMAVRGDPEYVRAACEGSLKRLDVECIDLYYQHRVDNKVPIEITMGEMKKLVEEGKIKYIGLSEASAADIRRAHAVHPITAIQLEYSLWTRDVEEDIIPTCRELGIGIIAYSPLGRGFLSGKNLADFGENDFRKSHPRFTSENFQKNKRFYDKLVAMGAEKNCTPGQLALAWVQHKGAVPIPGTTRWENLQQNIASLDIKLTAEEVKALEEAVPHEEVQGDRYADMSTTWRDNVSPPLESWSGARQ</sequence>
<dbReference type="Pfam" id="PF00248">
    <property type="entry name" value="Aldo_ket_red"/>
    <property type="match status" value="1"/>
</dbReference>
<reference evidence="5 6" key="1">
    <citation type="submission" date="2016-03" db="EMBL/GenBank/DDBJ databases">
        <title>Mechanisms controlling the formation of the plant cell surface in tip-growing cells are functionally conserved among land plants.</title>
        <authorList>
            <person name="Honkanen S."/>
            <person name="Jones V.A."/>
            <person name="Morieri G."/>
            <person name="Champion C."/>
            <person name="Hetherington A.J."/>
            <person name="Kelly S."/>
            <person name="Saint-Marcoux D."/>
            <person name="Proust H."/>
            <person name="Prescott H."/>
            <person name="Dolan L."/>
        </authorList>
    </citation>
    <scope>NUCLEOTIDE SEQUENCE [LARGE SCALE GENOMIC DNA]</scope>
    <source>
        <strain evidence="6">cv. Tak-1 and cv. Tak-2</strain>
        <tissue evidence="5">Whole gametophyte</tissue>
    </source>
</reference>
<gene>
    <name evidence="5" type="ORF">AXG93_2789s1170</name>
    <name evidence="4" type="ORF">Mp_6g13190</name>
</gene>
<dbReference type="EMBL" id="AP019871">
    <property type="protein sequence ID" value="BBN14640.1"/>
    <property type="molecule type" value="Genomic_DNA"/>
</dbReference>
<dbReference type="Proteomes" id="UP001162541">
    <property type="component" value="Chromosome 6"/>
</dbReference>
<dbReference type="EMBL" id="LVLJ01001507">
    <property type="protein sequence ID" value="OAE29207.1"/>
    <property type="molecule type" value="Genomic_DNA"/>
</dbReference>
<dbReference type="PANTHER" id="PTHR43625">
    <property type="entry name" value="AFLATOXIN B1 ALDEHYDE REDUCTASE"/>
    <property type="match status" value="1"/>
</dbReference>
<accession>A0A176W814</accession>
<dbReference type="InterPro" id="IPR023210">
    <property type="entry name" value="NADP_OxRdtase_dom"/>
</dbReference>
<dbReference type="GO" id="GO:0005737">
    <property type="term" value="C:cytoplasm"/>
    <property type="evidence" value="ECO:0007669"/>
    <property type="project" value="TreeGrafter"/>
</dbReference>
<evidence type="ECO:0000313" key="6">
    <source>
        <dbReference type="Proteomes" id="UP000077202"/>
    </source>
</evidence>
<keyword evidence="1" id="KW-0560">Oxidoreductase</keyword>
<evidence type="ECO:0000313" key="7">
    <source>
        <dbReference type="Proteomes" id="UP001162541"/>
    </source>
</evidence>
<dbReference type="GO" id="GO:0016491">
    <property type="term" value="F:oxidoreductase activity"/>
    <property type="evidence" value="ECO:0007669"/>
    <property type="project" value="UniProtKB-KW"/>
</dbReference>
<feature type="region of interest" description="Disordered" evidence="2">
    <location>
        <begin position="311"/>
        <end position="338"/>
    </location>
</feature>
<organism evidence="5 6">
    <name type="scientific">Marchantia polymorpha subsp. ruderalis</name>
    <dbReference type="NCBI Taxonomy" id="1480154"/>
    <lineage>
        <taxon>Eukaryota</taxon>
        <taxon>Viridiplantae</taxon>
        <taxon>Streptophyta</taxon>
        <taxon>Embryophyta</taxon>
        <taxon>Marchantiophyta</taxon>
        <taxon>Marchantiopsida</taxon>
        <taxon>Marchantiidae</taxon>
        <taxon>Marchantiales</taxon>
        <taxon>Marchantiaceae</taxon>
        <taxon>Marchantia</taxon>
    </lineage>
</organism>
<dbReference type="Gene3D" id="3.20.20.100">
    <property type="entry name" value="NADP-dependent oxidoreductase domain"/>
    <property type="match status" value="1"/>
</dbReference>
<dbReference type="InterPro" id="IPR020471">
    <property type="entry name" value="AKR"/>
</dbReference>
<reference evidence="7" key="3">
    <citation type="journal article" date="2020" name="Curr. Biol.">
        <title>Chromatin organization in early land plants reveals an ancestral association between H3K27me3, transposons, and constitutive heterochromatin.</title>
        <authorList>
            <person name="Montgomery S.A."/>
            <person name="Tanizawa Y."/>
            <person name="Galik B."/>
            <person name="Wang N."/>
            <person name="Ito T."/>
            <person name="Mochizuki T."/>
            <person name="Akimcheva S."/>
            <person name="Bowman J.L."/>
            <person name="Cognat V."/>
            <person name="Marechal-Drouard L."/>
            <person name="Ekker H."/>
            <person name="Hong S.F."/>
            <person name="Kohchi T."/>
            <person name="Lin S.S."/>
            <person name="Liu L.D."/>
            <person name="Nakamura Y."/>
            <person name="Valeeva L.R."/>
            <person name="Shakirov E.V."/>
            <person name="Shippen D.E."/>
            <person name="Wei W.L."/>
            <person name="Yagura M."/>
            <person name="Yamaoka S."/>
            <person name="Yamato K.T."/>
            <person name="Liu C."/>
            <person name="Berger F."/>
        </authorList>
    </citation>
    <scope>NUCLEOTIDE SEQUENCE [LARGE SCALE GENOMIC DNA]</scope>
    <source>
        <strain evidence="7">Tak-1</strain>
    </source>
</reference>
<dbReference type="AlphaFoldDB" id="A0A176W814"/>
<keyword evidence="6" id="KW-1185">Reference proteome</keyword>
<evidence type="ECO:0000256" key="1">
    <source>
        <dbReference type="ARBA" id="ARBA00023002"/>
    </source>
</evidence>
<evidence type="ECO:0000256" key="2">
    <source>
        <dbReference type="SAM" id="MobiDB-lite"/>
    </source>
</evidence>
<proteinExistence type="predicted"/>
<dbReference type="PRINTS" id="PR00069">
    <property type="entry name" value="ALDKETRDTASE"/>
</dbReference>
<evidence type="ECO:0000313" key="4">
    <source>
        <dbReference type="EMBL" id="BBN14640.1"/>
    </source>
</evidence>
<evidence type="ECO:0000259" key="3">
    <source>
        <dbReference type="Pfam" id="PF00248"/>
    </source>
</evidence>
<reference evidence="4" key="2">
    <citation type="journal article" date="2019" name="Curr. Biol.">
        <title>Chromatin organization in early land plants reveals an ancestral association between H3K27me3, transposons, and constitutive heterochromatin.</title>
        <authorList>
            <person name="Montgomery S.A."/>
            <person name="Tanizawa Y."/>
            <person name="Galik B."/>
            <person name="Wang N."/>
            <person name="Ito T."/>
            <person name="Mochizuki T."/>
            <person name="Akimcheva S."/>
            <person name="Bowman J."/>
            <person name="Cognat V."/>
            <person name="Drouard L."/>
            <person name="Ekker H."/>
            <person name="Houng S."/>
            <person name="Kohchi T."/>
            <person name="Lin S."/>
            <person name="Liu L.D."/>
            <person name="Nakamura Y."/>
            <person name="Valeeva L.R."/>
            <person name="Shakirov E.V."/>
            <person name="Shippen D.E."/>
            <person name="Wei W."/>
            <person name="Yagura M."/>
            <person name="Yamaoka S."/>
            <person name="Yamato K.T."/>
            <person name="Liu C."/>
            <person name="Berger F."/>
        </authorList>
    </citation>
    <scope>NUCLEOTIDE SEQUENCE [LARGE SCALE GENOMIC DNA]</scope>
    <source>
        <strain evidence="4">Tak-1</strain>
    </source>
</reference>
<dbReference type="Proteomes" id="UP000077202">
    <property type="component" value="Unassembled WGS sequence"/>
</dbReference>
<name>A0A176W814_MARPO</name>
<protein>
    <recommendedName>
        <fullName evidence="3">NADP-dependent oxidoreductase domain-containing protein</fullName>
    </recommendedName>
</protein>